<dbReference type="EMBL" id="VDLX02000005">
    <property type="protein sequence ID" value="KAB8194877.1"/>
    <property type="molecule type" value="Genomic_DNA"/>
</dbReference>
<evidence type="ECO:0000256" key="1">
    <source>
        <dbReference type="ARBA" id="ARBA00023015"/>
    </source>
</evidence>
<evidence type="ECO:0000313" key="5">
    <source>
        <dbReference type="Proteomes" id="UP000312512"/>
    </source>
</evidence>
<dbReference type="GO" id="GO:0006355">
    <property type="term" value="P:regulation of DNA-templated transcription"/>
    <property type="evidence" value="ECO:0007669"/>
    <property type="project" value="InterPro"/>
</dbReference>
<name>A0A5C4WKN8_9ACTN</name>
<evidence type="ECO:0000256" key="3">
    <source>
        <dbReference type="ARBA" id="ARBA00023163"/>
    </source>
</evidence>
<keyword evidence="3" id="KW-0804">Transcription</keyword>
<dbReference type="AlphaFoldDB" id="A0A5C4WKN8"/>
<dbReference type="Proteomes" id="UP000312512">
    <property type="component" value="Unassembled WGS sequence"/>
</dbReference>
<keyword evidence="2" id="KW-0238">DNA-binding</keyword>
<dbReference type="Pfam" id="PF00196">
    <property type="entry name" value="GerE"/>
    <property type="match status" value="1"/>
</dbReference>
<proteinExistence type="predicted"/>
<dbReference type="SMART" id="SM00421">
    <property type="entry name" value="HTH_LUXR"/>
    <property type="match status" value="1"/>
</dbReference>
<dbReference type="OrthoDB" id="4456147at2"/>
<dbReference type="PANTHER" id="PTHR44688">
    <property type="entry name" value="DNA-BINDING TRANSCRIPTIONAL ACTIVATOR DEVR_DOSR"/>
    <property type="match status" value="1"/>
</dbReference>
<comment type="caution">
    <text evidence="4">The sequence shown here is derived from an EMBL/GenBank/DDBJ whole genome shotgun (WGS) entry which is preliminary data.</text>
</comment>
<gene>
    <name evidence="4" type="ORF">FH608_017160</name>
</gene>
<dbReference type="SUPFAM" id="SSF46894">
    <property type="entry name" value="C-terminal effector domain of the bipartite response regulators"/>
    <property type="match status" value="1"/>
</dbReference>
<reference evidence="4 5" key="1">
    <citation type="submission" date="2019-10" db="EMBL/GenBank/DDBJ databases">
        <title>Nonomuraea sp. nov., isolated from Phyllanthus amarus.</title>
        <authorList>
            <person name="Klykleung N."/>
            <person name="Tanasupawat S."/>
        </authorList>
    </citation>
    <scope>NUCLEOTIDE SEQUENCE [LARGE SCALE GENOMIC DNA]</scope>
    <source>
        <strain evidence="4 5">PA1-10</strain>
    </source>
</reference>
<dbReference type="PROSITE" id="PS50043">
    <property type="entry name" value="HTH_LUXR_2"/>
    <property type="match status" value="1"/>
</dbReference>
<dbReference type="InterPro" id="IPR000792">
    <property type="entry name" value="Tscrpt_reg_LuxR_C"/>
</dbReference>
<dbReference type="CDD" id="cd06170">
    <property type="entry name" value="LuxR_C_like"/>
    <property type="match status" value="1"/>
</dbReference>
<accession>A0A5C4WKN8</accession>
<organism evidence="4 5">
    <name type="scientific">Nonomuraea phyllanthi</name>
    <dbReference type="NCBI Taxonomy" id="2219224"/>
    <lineage>
        <taxon>Bacteria</taxon>
        <taxon>Bacillati</taxon>
        <taxon>Actinomycetota</taxon>
        <taxon>Actinomycetes</taxon>
        <taxon>Streptosporangiales</taxon>
        <taxon>Streptosporangiaceae</taxon>
        <taxon>Nonomuraea</taxon>
    </lineage>
</organism>
<dbReference type="PRINTS" id="PR00038">
    <property type="entry name" value="HTHLUXR"/>
</dbReference>
<dbReference type="GO" id="GO:0003677">
    <property type="term" value="F:DNA binding"/>
    <property type="evidence" value="ECO:0007669"/>
    <property type="project" value="UniProtKB-KW"/>
</dbReference>
<sequence length="121" mass="13881">MDIARLDGVLYVGMAVRGSPRAPARDLAVLRALRRHLAPLAVDQLVRNREQMALRASWSLTPREWEVARLAAQGLSNRRIADRLFVGVDTVKKHVSRVLDETGRTSRAQLAARWREWERFR</sequence>
<dbReference type="Gene3D" id="1.10.10.10">
    <property type="entry name" value="Winged helix-like DNA-binding domain superfamily/Winged helix DNA-binding domain"/>
    <property type="match status" value="1"/>
</dbReference>
<dbReference type="RefSeq" id="WP_139631468.1">
    <property type="nucleotide sequence ID" value="NZ_VDLX02000005.1"/>
</dbReference>
<keyword evidence="1" id="KW-0805">Transcription regulation</keyword>
<dbReference type="InterPro" id="IPR036388">
    <property type="entry name" value="WH-like_DNA-bd_sf"/>
</dbReference>
<keyword evidence="5" id="KW-1185">Reference proteome</keyword>
<dbReference type="PANTHER" id="PTHR44688:SF16">
    <property type="entry name" value="DNA-BINDING TRANSCRIPTIONAL ACTIVATOR DEVR_DOSR"/>
    <property type="match status" value="1"/>
</dbReference>
<protein>
    <submittedName>
        <fullName evidence="4">Uncharacterized protein</fullName>
    </submittedName>
</protein>
<evidence type="ECO:0000256" key="2">
    <source>
        <dbReference type="ARBA" id="ARBA00023125"/>
    </source>
</evidence>
<evidence type="ECO:0000313" key="4">
    <source>
        <dbReference type="EMBL" id="KAB8194877.1"/>
    </source>
</evidence>
<dbReference type="InterPro" id="IPR016032">
    <property type="entry name" value="Sig_transdc_resp-reg_C-effctor"/>
</dbReference>